<evidence type="ECO:0000313" key="1">
    <source>
        <dbReference type="EMBL" id="PQM42247.1"/>
    </source>
</evidence>
<sequence length="93" mass="10127">MAILVLCVCRPLPEVGPDSRRLGMWGGIFVPISAVSLDFFVLETTDDRALDDFEHSFEPNLVLMDSSSECSISLEAYADMATETSLKGSPKSP</sequence>
<dbReference type="AlphaFoldDB" id="A0A314UXG3"/>
<keyword evidence="2" id="KW-1185">Reference proteome</keyword>
<dbReference type="EMBL" id="PJQY01002853">
    <property type="protein sequence ID" value="PQM42247.1"/>
    <property type="molecule type" value="Genomic_DNA"/>
</dbReference>
<proteinExistence type="predicted"/>
<name>A0A314UXG3_PRUYE</name>
<evidence type="ECO:0000313" key="2">
    <source>
        <dbReference type="Proteomes" id="UP000250321"/>
    </source>
</evidence>
<comment type="caution">
    <text evidence="1">The sequence shown here is derived from an EMBL/GenBank/DDBJ whole genome shotgun (WGS) entry which is preliminary data.</text>
</comment>
<organism evidence="1 2">
    <name type="scientific">Prunus yedoensis var. nudiflora</name>
    <dbReference type="NCBI Taxonomy" id="2094558"/>
    <lineage>
        <taxon>Eukaryota</taxon>
        <taxon>Viridiplantae</taxon>
        <taxon>Streptophyta</taxon>
        <taxon>Embryophyta</taxon>
        <taxon>Tracheophyta</taxon>
        <taxon>Spermatophyta</taxon>
        <taxon>Magnoliopsida</taxon>
        <taxon>eudicotyledons</taxon>
        <taxon>Gunneridae</taxon>
        <taxon>Pentapetalae</taxon>
        <taxon>rosids</taxon>
        <taxon>fabids</taxon>
        <taxon>Rosales</taxon>
        <taxon>Rosaceae</taxon>
        <taxon>Amygdaloideae</taxon>
        <taxon>Amygdaleae</taxon>
        <taxon>Prunus</taxon>
    </lineage>
</organism>
<accession>A0A314UXG3</accession>
<protein>
    <submittedName>
        <fullName evidence="1">Uncharacterized protein</fullName>
    </submittedName>
</protein>
<gene>
    <name evidence="1" type="ORF">Pyn_23335</name>
</gene>
<dbReference type="Proteomes" id="UP000250321">
    <property type="component" value="Unassembled WGS sequence"/>
</dbReference>
<reference evidence="1 2" key="1">
    <citation type="submission" date="2018-02" db="EMBL/GenBank/DDBJ databases">
        <title>Draft genome of wild Prunus yedoensis var. nudiflora.</title>
        <authorList>
            <person name="Baek S."/>
            <person name="Kim J.-H."/>
            <person name="Choi K."/>
            <person name="Kim G.-B."/>
            <person name="Cho A."/>
            <person name="Jang H."/>
            <person name="Shin C.-H."/>
            <person name="Yu H.-J."/>
            <person name="Mun J.-H."/>
        </authorList>
    </citation>
    <scope>NUCLEOTIDE SEQUENCE [LARGE SCALE GENOMIC DNA]</scope>
    <source>
        <strain evidence="2">cv. Jeju island</strain>
        <tissue evidence="1">Leaf</tissue>
    </source>
</reference>